<gene>
    <name evidence="3" type="ORF">HMPREF9488_03498</name>
</gene>
<dbReference type="PANTHER" id="PTHR43798">
    <property type="entry name" value="MONOACYLGLYCEROL LIPASE"/>
    <property type="match status" value="1"/>
</dbReference>
<dbReference type="InterPro" id="IPR029058">
    <property type="entry name" value="AB_hydrolase_fold"/>
</dbReference>
<keyword evidence="1" id="KW-0378">Hydrolase</keyword>
<evidence type="ECO:0000313" key="4">
    <source>
        <dbReference type="Proteomes" id="UP000003157"/>
    </source>
</evidence>
<proteinExistence type="predicted"/>
<dbReference type="GeneID" id="78228522"/>
<evidence type="ECO:0000313" key="3">
    <source>
        <dbReference type="EMBL" id="EFW03216.1"/>
    </source>
</evidence>
<dbReference type="eggNOG" id="COG1073">
    <property type="taxonomic scope" value="Bacteria"/>
</dbReference>
<feature type="domain" description="AB hydrolase-1" evidence="2">
    <location>
        <begin position="24"/>
        <end position="255"/>
    </location>
</feature>
<dbReference type="Pfam" id="PF00561">
    <property type="entry name" value="Abhydrolase_1"/>
    <property type="match status" value="1"/>
</dbReference>
<dbReference type="AlphaFoldDB" id="E7GFF5"/>
<dbReference type="OrthoDB" id="9773293at2"/>
<dbReference type="InterPro" id="IPR050266">
    <property type="entry name" value="AB_hydrolase_sf"/>
</dbReference>
<dbReference type="PRINTS" id="PR00111">
    <property type="entry name" value="ABHYDROLASE"/>
</dbReference>
<dbReference type="PANTHER" id="PTHR43798:SF31">
    <property type="entry name" value="AB HYDROLASE SUPERFAMILY PROTEIN YCLE"/>
    <property type="match status" value="1"/>
</dbReference>
<reference evidence="3 4" key="1">
    <citation type="submission" date="2010-12" db="EMBL/GenBank/DDBJ databases">
        <title>The Genome Sequence of Coprobacillus sp. strain 29_1.</title>
        <authorList>
            <consortium name="The Broad Institute Genome Sequencing Platform"/>
            <person name="Earl A."/>
            <person name="Ward D."/>
            <person name="Feldgarden M."/>
            <person name="Gevers D."/>
            <person name="Daigneault M."/>
            <person name="Sibley C.D."/>
            <person name="White A."/>
            <person name="Strauss J."/>
            <person name="Allen-Vercoe E."/>
            <person name="Young S.K."/>
            <person name="Zeng Q."/>
            <person name="Gargeya S."/>
            <person name="Fitzgerald M."/>
            <person name="Haas B."/>
            <person name="Abouelleil A."/>
            <person name="Alvarado L."/>
            <person name="Arachchi H.M."/>
            <person name="Berlin A."/>
            <person name="Brown A."/>
            <person name="Chapman S.B."/>
            <person name="Chen Z."/>
            <person name="Dunbar C."/>
            <person name="Freedman E."/>
            <person name="Gearin G."/>
            <person name="Gellesch M."/>
            <person name="Goldberg J."/>
            <person name="Griggs A."/>
            <person name="Gujja S."/>
            <person name="Heilman E."/>
            <person name="Heiman D."/>
            <person name="Howarth C."/>
            <person name="Larson L."/>
            <person name="Lui A."/>
            <person name="MacDonald P.J.P."/>
            <person name="Mehta T."/>
            <person name="Montmayeur A."/>
            <person name="Murphy C."/>
            <person name="Neiman D."/>
            <person name="Pearson M."/>
            <person name="Priest M."/>
            <person name="Roberts A."/>
            <person name="Saif S."/>
            <person name="Shea T."/>
            <person name="Shenoy N."/>
            <person name="Sisk P."/>
            <person name="Stolte C."/>
            <person name="Sykes S."/>
            <person name="White J."/>
            <person name="Yandava C."/>
            <person name="Nusbaum C."/>
            <person name="Birren B."/>
        </authorList>
    </citation>
    <scope>NUCLEOTIDE SEQUENCE [LARGE SCALE GENOMIC DNA]</scope>
    <source>
        <strain evidence="3 4">29_1</strain>
    </source>
</reference>
<dbReference type="HOGENOM" id="CLU_020336_12_3_9"/>
<protein>
    <recommendedName>
        <fullName evidence="2">AB hydrolase-1 domain-containing protein</fullName>
    </recommendedName>
</protein>
<dbReference type="GO" id="GO:0016020">
    <property type="term" value="C:membrane"/>
    <property type="evidence" value="ECO:0007669"/>
    <property type="project" value="TreeGrafter"/>
</dbReference>
<comment type="caution">
    <text evidence="3">The sequence shown here is derived from an EMBL/GenBank/DDBJ whole genome shotgun (WGS) entry which is preliminary data.</text>
</comment>
<name>E7GFF5_9FIRM</name>
<dbReference type="EMBL" id="ADKX01000049">
    <property type="protein sequence ID" value="EFW03216.1"/>
    <property type="molecule type" value="Genomic_DNA"/>
</dbReference>
<keyword evidence="4" id="KW-1185">Reference proteome</keyword>
<dbReference type="RefSeq" id="WP_008790580.1">
    <property type="nucleotide sequence ID" value="NZ_AKCB01000001.1"/>
</dbReference>
<dbReference type="PRINTS" id="PR00412">
    <property type="entry name" value="EPOXHYDRLASE"/>
</dbReference>
<accession>E7GFF5</accession>
<dbReference type="STRING" id="100884.GCA_000269565_00622"/>
<evidence type="ECO:0000259" key="2">
    <source>
        <dbReference type="Pfam" id="PF00561"/>
    </source>
</evidence>
<evidence type="ECO:0000256" key="1">
    <source>
        <dbReference type="ARBA" id="ARBA00022801"/>
    </source>
</evidence>
<dbReference type="InterPro" id="IPR000073">
    <property type="entry name" value="AB_hydrolase_1"/>
</dbReference>
<dbReference type="Proteomes" id="UP000003157">
    <property type="component" value="Unassembled WGS sequence"/>
</dbReference>
<sequence length="276" mass="31672">MFYIQSNDCTKLAVYDYNPHGSRTIILVHGWPLSHKMFEYQIPTLLQYDYRIVTMDIRGFGQSDESTCGYDYNQLATDLFSIIHQMNLYNFALLGFSMGGAIVTRYMCLYQGYGVSKLCLLDAAVPTYCQSPQNPYGQSVQDTDKLIQLGYHDRPKLNQYFGSIFFAKKHSHPFMNWLQGISDDASGLGQMQTLFSLRDENVFCDLQSIQVPTAIFHGTKDQICRFEMAEIMHQNISSSQLFPLKDAGHGAFYDNLEEFNNLLIHFLDDNNEKQTT</sequence>
<organism evidence="3 4">
    <name type="scientific">Coprobacillus cateniformis</name>
    <dbReference type="NCBI Taxonomy" id="100884"/>
    <lineage>
        <taxon>Bacteria</taxon>
        <taxon>Bacillati</taxon>
        <taxon>Bacillota</taxon>
        <taxon>Erysipelotrichia</taxon>
        <taxon>Erysipelotrichales</taxon>
        <taxon>Coprobacillaceae</taxon>
        <taxon>Coprobacillus</taxon>
    </lineage>
</organism>
<dbReference type="InterPro" id="IPR000639">
    <property type="entry name" value="Epox_hydrolase-like"/>
</dbReference>
<dbReference type="GO" id="GO:0016787">
    <property type="term" value="F:hydrolase activity"/>
    <property type="evidence" value="ECO:0007669"/>
    <property type="project" value="UniProtKB-KW"/>
</dbReference>
<dbReference type="Gene3D" id="3.40.50.1820">
    <property type="entry name" value="alpha/beta hydrolase"/>
    <property type="match status" value="1"/>
</dbReference>
<dbReference type="SUPFAM" id="SSF53474">
    <property type="entry name" value="alpha/beta-Hydrolases"/>
    <property type="match status" value="1"/>
</dbReference>